<dbReference type="EMBL" id="BJYT01000001">
    <property type="protein sequence ID" value="GEO07590.1"/>
    <property type="molecule type" value="Genomic_DNA"/>
</dbReference>
<dbReference type="Pfam" id="PF01339">
    <property type="entry name" value="CheB_methylest"/>
    <property type="match status" value="1"/>
</dbReference>
<sequence length="201" mass="22341">MNHKFIVAIGYSEGGLEPLLTFFDHVPHDHATYIILRHIPVGQRGVLTEVLQRHSKLEIKEAMDGMLIERDIVYVPPSNSYLLIKDDQFYLQPRVVEWSNYNYSINCFLKSLAEAKASRSIAVILSGSGIDGAAGVIDIHKAGGMVIIQNPASCAYPEMPANAIQTGCVDKILEDSEMPETITKHVHAILEREKNKTQPTT</sequence>
<feature type="active site" evidence="4">
    <location>
        <position position="131"/>
    </location>
</feature>
<dbReference type="Proteomes" id="UP000321513">
    <property type="component" value="Unassembled WGS sequence"/>
</dbReference>
<protein>
    <recommendedName>
        <fullName evidence="2">protein-glutamate methylesterase</fullName>
        <ecNumber evidence="2">3.1.1.61</ecNumber>
    </recommendedName>
</protein>
<dbReference type="GO" id="GO:0005737">
    <property type="term" value="C:cytoplasm"/>
    <property type="evidence" value="ECO:0007669"/>
    <property type="project" value="InterPro"/>
</dbReference>
<dbReference type="EC" id="3.1.1.61" evidence="2"/>
<dbReference type="InterPro" id="IPR035909">
    <property type="entry name" value="CheB_C"/>
</dbReference>
<name>A0A512B6J6_9BACT</name>
<feature type="active site" evidence="4">
    <location>
        <position position="12"/>
    </location>
</feature>
<evidence type="ECO:0000313" key="7">
    <source>
        <dbReference type="Proteomes" id="UP000321513"/>
    </source>
</evidence>
<dbReference type="SUPFAM" id="SSF52738">
    <property type="entry name" value="Methylesterase CheB, C-terminal domain"/>
    <property type="match status" value="1"/>
</dbReference>
<dbReference type="PANTHER" id="PTHR42872">
    <property type="entry name" value="PROTEIN-GLUTAMATE METHYLESTERASE/PROTEIN-GLUTAMINE GLUTAMINASE"/>
    <property type="match status" value="1"/>
</dbReference>
<feature type="active site" evidence="4">
    <location>
        <position position="38"/>
    </location>
</feature>
<dbReference type="PROSITE" id="PS50122">
    <property type="entry name" value="CHEB"/>
    <property type="match status" value="1"/>
</dbReference>
<comment type="caution">
    <text evidence="6">The sequence shown here is derived from an EMBL/GenBank/DDBJ whole genome shotgun (WGS) entry which is preliminary data.</text>
</comment>
<keyword evidence="1 4" id="KW-0378">Hydrolase</keyword>
<reference evidence="6 7" key="1">
    <citation type="submission" date="2019-07" db="EMBL/GenBank/DDBJ databases">
        <title>Whole genome shotgun sequence of Segetibacter aerophilus NBRC 106135.</title>
        <authorList>
            <person name="Hosoyama A."/>
            <person name="Uohara A."/>
            <person name="Ohji S."/>
            <person name="Ichikawa N."/>
        </authorList>
    </citation>
    <scope>NUCLEOTIDE SEQUENCE [LARGE SCALE GENOMIC DNA]</scope>
    <source>
        <strain evidence="6 7">NBRC 106135</strain>
    </source>
</reference>
<proteinExistence type="predicted"/>
<evidence type="ECO:0000256" key="2">
    <source>
        <dbReference type="ARBA" id="ARBA00039140"/>
    </source>
</evidence>
<dbReference type="InterPro" id="IPR000673">
    <property type="entry name" value="Sig_transdc_resp-reg_Me-estase"/>
</dbReference>
<dbReference type="AlphaFoldDB" id="A0A512B6J6"/>
<dbReference type="RefSeq" id="WP_147201557.1">
    <property type="nucleotide sequence ID" value="NZ_BJYT01000001.1"/>
</dbReference>
<accession>A0A512B6J6</accession>
<evidence type="ECO:0000256" key="1">
    <source>
        <dbReference type="ARBA" id="ARBA00022801"/>
    </source>
</evidence>
<gene>
    <name evidence="6" type="ORF">SAE01_00860</name>
</gene>
<feature type="domain" description="CheB-type methylesterase" evidence="5">
    <location>
        <begin position="1"/>
        <end position="189"/>
    </location>
</feature>
<dbReference type="GO" id="GO:0006935">
    <property type="term" value="P:chemotaxis"/>
    <property type="evidence" value="ECO:0007669"/>
    <property type="project" value="UniProtKB-UniRule"/>
</dbReference>
<evidence type="ECO:0000313" key="6">
    <source>
        <dbReference type="EMBL" id="GEO07590.1"/>
    </source>
</evidence>
<dbReference type="GO" id="GO:0008984">
    <property type="term" value="F:protein-glutamate methylesterase activity"/>
    <property type="evidence" value="ECO:0007669"/>
    <property type="project" value="UniProtKB-EC"/>
</dbReference>
<dbReference type="OrthoDB" id="649924at2"/>
<keyword evidence="7" id="KW-1185">Reference proteome</keyword>
<evidence type="ECO:0000259" key="5">
    <source>
        <dbReference type="PROSITE" id="PS50122"/>
    </source>
</evidence>
<dbReference type="PANTHER" id="PTHR42872:SF6">
    <property type="entry name" value="PROTEIN-GLUTAMATE METHYLESTERASE_PROTEIN-GLUTAMINE GLUTAMINASE"/>
    <property type="match status" value="1"/>
</dbReference>
<dbReference type="Gene3D" id="3.40.50.180">
    <property type="entry name" value="Methylesterase CheB, C-terminal domain"/>
    <property type="match status" value="1"/>
</dbReference>
<keyword evidence="4" id="KW-0145">Chemotaxis</keyword>
<organism evidence="6 7">
    <name type="scientific">Segetibacter aerophilus</name>
    <dbReference type="NCBI Taxonomy" id="670293"/>
    <lineage>
        <taxon>Bacteria</taxon>
        <taxon>Pseudomonadati</taxon>
        <taxon>Bacteroidota</taxon>
        <taxon>Chitinophagia</taxon>
        <taxon>Chitinophagales</taxon>
        <taxon>Chitinophagaceae</taxon>
        <taxon>Segetibacter</taxon>
    </lineage>
</organism>
<evidence type="ECO:0000256" key="3">
    <source>
        <dbReference type="ARBA" id="ARBA00048267"/>
    </source>
</evidence>
<dbReference type="GO" id="GO:0000156">
    <property type="term" value="F:phosphorelay response regulator activity"/>
    <property type="evidence" value="ECO:0007669"/>
    <property type="project" value="InterPro"/>
</dbReference>
<dbReference type="CDD" id="cd16434">
    <property type="entry name" value="CheB-CheR_fusion"/>
    <property type="match status" value="1"/>
</dbReference>
<comment type="catalytic activity">
    <reaction evidence="3">
        <text>[protein]-L-glutamate 5-O-methyl ester + H2O = L-glutamyl-[protein] + methanol + H(+)</text>
        <dbReference type="Rhea" id="RHEA:23236"/>
        <dbReference type="Rhea" id="RHEA-COMP:10208"/>
        <dbReference type="Rhea" id="RHEA-COMP:10311"/>
        <dbReference type="ChEBI" id="CHEBI:15377"/>
        <dbReference type="ChEBI" id="CHEBI:15378"/>
        <dbReference type="ChEBI" id="CHEBI:17790"/>
        <dbReference type="ChEBI" id="CHEBI:29973"/>
        <dbReference type="ChEBI" id="CHEBI:82795"/>
        <dbReference type="EC" id="3.1.1.61"/>
    </reaction>
</comment>
<evidence type="ECO:0000256" key="4">
    <source>
        <dbReference type="PROSITE-ProRule" id="PRU00050"/>
    </source>
</evidence>